<feature type="domain" description="Calcineurin" evidence="6">
    <location>
        <begin position="317"/>
        <end position="369"/>
    </location>
</feature>
<proteinExistence type="inferred from homology"/>
<dbReference type="PANTHER" id="PTHR42988:SF2">
    <property type="entry name" value="CYCLIC NUCLEOTIDE PHOSPHODIESTERASE CBUA0032-RELATED"/>
    <property type="match status" value="1"/>
</dbReference>
<gene>
    <name evidence="7" type="ORF">BWK62_06940</name>
</gene>
<evidence type="ECO:0000256" key="3">
    <source>
        <dbReference type="ARBA" id="ARBA00023004"/>
    </source>
</evidence>
<comment type="similarity">
    <text evidence="4">Belongs to the cyclic nucleotide phosphodiesterase class-III family.</text>
</comment>
<dbReference type="Gene3D" id="3.60.21.10">
    <property type="match status" value="1"/>
</dbReference>
<comment type="caution">
    <text evidence="7">The sequence shown here is derived from an EMBL/GenBank/DDBJ whole genome shotgun (WGS) entry which is preliminary data.</text>
</comment>
<evidence type="ECO:0000256" key="2">
    <source>
        <dbReference type="ARBA" id="ARBA00022801"/>
    </source>
</evidence>
<evidence type="ECO:0000256" key="1">
    <source>
        <dbReference type="ARBA" id="ARBA00022723"/>
    </source>
</evidence>
<organism evidence="7 8">
    <name type="scientific">Flavobacterium columnare</name>
    <dbReference type="NCBI Taxonomy" id="996"/>
    <lineage>
        <taxon>Bacteria</taxon>
        <taxon>Pseudomonadati</taxon>
        <taxon>Bacteroidota</taxon>
        <taxon>Flavobacteriia</taxon>
        <taxon>Flavobacteriales</taxon>
        <taxon>Flavobacteriaceae</taxon>
        <taxon>Flavobacterium</taxon>
    </lineage>
</organism>
<dbReference type="InterPro" id="IPR050884">
    <property type="entry name" value="CNP_phosphodiesterase-III"/>
</dbReference>
<dbReference type="PANTHER" id="PTHR42988">
    <property type="entry name" value="PHOSPHOHYDROLASE"/>
    <property type="match status" value="1"/>
</dbReference>
<dbReference type="SUPFAM" id="SSF56300">
    <property type="entry name" value="Metallo-dependent phosphatases"/>
    <property type="match status" value="1"/>
</dbReference>
<accession>A0A2D0AHU6</accession>
<dbReference type="GO" id="GO:0046872">
    <property type="term" value="F:metal ion binding"/>
    <property type="evidence" value="ECO:0007669"/>
    <property type="project" value="UniProtKB-KW"/>
</dbReference>
<reference evidence="7 8" key="1">
    <citation type="journal article" date="2017" name="Infect. Genet. Evol.">
        <title>Comparative genome analysis of fish pathogen Flavobacterium columnare reveals extensive sequence diversity within the species.</title>
        <authorList>
            <person name="Kayansamruaj P."/>
            <person name="Dong H.T."/>
            <person name="Hirono I."/>
            <person name="Kondo H."/>
            <person name="Senapin S."/>
            <person name="Rodkhum C."/>
        </authorList>
    </citation>
    <scope>NUCLEOTIDE SEQUENCE [LARGE SCALE GENOMIC DNA]</scope>
    <source>
        <strain evidence="7 8">1214</strain>
    </source>
</reference>
<dbReference type="Pfam" id="PF24408">
    <property type="entry name" value="wHTH-Calcineurin_assc"/>
    <property type="match status" value="1"/>
</dbReference>
<feature type="domain" description="Calcineurin-like phosphoesterase" evidence="5">
    <location>
        <begin position="6"/>
        <end position="240"/>
    </location>
</feature>
<evidence type="ECO:0000259" key="6">
    <source>
        <dbReference type="Pfam" id="PF24408"/>
    </source>
</evidence>
<evidence type="ECO:0000259" key="5">
    <source>
        <dbReference type="Pfam" id="PF00149"/>
    </source>
</evidence>
<evidence type="ECO:0000256" key="4">
    <source>
        <dbReference type="ARBA" id="ARBA00025742"/>
    </source>
</evidence>
<dbReference type="InterPro" id="IPR029052">
    <property type="entry name" value="Metallo-depent_PP-like"/>
</dbReference>
<evidence type="ECO:0000313" key="8">
    <source>
        <dbReference type="Proteomes" id="UP000198034"/>
    </source>
</evidence>
<dbReference type="AlphaFoldDB" id="A0A2D0AHU6"/>
<protein>
    <submittedName>
        <fullName evidence="7">Uncharacterized protein</fullName>
    </submittedName>
</protein>
<dbReference type="GO" id="GO:0016787">
    <property type="term" value="F:hydrolase activity"/>
    <property type="evidence" value="ECO:0007669"/>
    <property type="project" value="UniProtKB-KW"/>
</dbReference>
<dbReference type="InterPro" id="IPR004843">
    <property type="entry name" value="Calcineurin-like_PHP"/>
</dbReference>
<dbReference type="InterPro" id="IPR057846">
    <property type="entry name" value="wHTH-Calcineurin_assc"/>
</dbReference>
<dbReference type="Proteomes" id="UP000198034">
    <property type="component" value="Unassembled WGS sequence"/>
</dbReference>
<dbReference type="Pfam" id="PF00149">
    <property type="entry name" value="Metallophos"/>
    <property type="match status" value="1"/>
</dbReference>
<sequence>MIEKKLRIAVVSDLHCHPSSKVDETGRRIDATYLYSDLLRNPEHPIESLTDLLKEEKVDLILCPGDFTNQSDKQGFISGWNYALELKDHFKADEIIATIGNHDVDSRNNYSDYSIEIPKKIKKNFPFKNDELRKSFWAEGFAFIEKDNFRILVINSCHFHFNKNKSTSGEVDSDLLKSVDDYLNENTEHKIQLMMCHHHPVRHSMFNLGEEDEIINSENLLNLLRKHKFDLIIHGHKHNPLLTYCNPTNINKIAIFSSGSFSAKTNLSYTGIKNFFHIIDIQKDNEVKGVIKSWTYQPQVGWQKKYEENTFMPPCTGFGSKKTTTQIVNEIVDLLNNKMYEKWENVRNLIPDIDCVIPEEAKRIQKELEDRNYALDKDFNNFPNRIYNNNKLDQEYGG</sequence>
<keyword evidence="3" id="KW-0408">Iron</keyword>
<keyword evidence="1" id="KW-0479">Metal-binding</keyword>
<keyword evidence="2" id="KW-0378">Hydrolase</keyword>
<dbReference type="EMBL" id="MTCY01000015">
    <property type="protein sequence ID" value="OWP77681.1"/>
    <property type="molecule type" value="Genomic_DNA"/>
</dbReference>
<name>A0A2D0AHU6_9FLAO</name>
<evidence type="ECO:0000313" key="7">
    <source>
        <dbReference type="EMBL" id="OWP77681.1"/>
    </source>
</evidence>